<evidence type="ECO:0000256" key="1">
    <source>
        <dbReference type="ARBA" id="ARBA00022679"/>
    </source>
</evidence>
<dbReference type="InterPro" id="IPR041588">
    <property type="entry name" value="Integrase_H2C2"/>
</dbReference>
<evidence type="ECO:0000313" key="8">
    <source>
        <dbReference type="EMBL" id="KAL0423088.1"/>
    </source>
</evidence>
<dbReference type="Pfam" id="PF03732">
    <property type="entry name" value="Retrotrans_gag"/>
    <property type="match status" value="1"/>
</dbReference>
<dbReference type="Pfam" id="PF00078">
    <property type="entry name" value="RVT_1"/>
    <property type="match status" value="1"/>
</dbReference>
<keyword evidence="2" id="KW-0548">Nucleotidyltransferase</keyword>
<reference evidence="8" key="1">
    <citation type="submission" date="2020-06" db="EMBL/GenBank/DDBJ databases">
        <authorList>
            <person name="Li T."/>
            <person name="Hu X."/>
            <person name="Zhang T."/>
            <person name="Song X."/>
            <person name="Zhang H."/>
            <person name="Dai N."/>
            <person name="Sheng W."/>
            <person name="Hou X."/>
            <person name="Wei L."/>
        </authorList>
    </citation>
    <scope>NUCLEOTIDE SEQUENCE</scope>
    <source>
        <strain evidence="8">G02</strain>
        <tissue evidence="8">Leaf</tissue>
    </source>
</reference>
<dbReference type="Pfam" id="PF17921">
    <property type="entry name" value="Integrase_H2C2"/>
    <property type="match status" value="1"/>
</dbReference>
<dbReference type="InterPro" id="IPR041577">
    <property type="entry name" value="RT_RNaseH_2"/>
</dbReference>
<feature type="compositionally biased region" description="Basic and acidic residues" evidence="6">
    <location>
        <begin position="15"/>
        <end position="32"/>
    </location>
</feature>
<evidence type="ECO:0000256" key="3">
    <source>
        <dbReference type="ARBA" id="ARBA00022722"/>
    </source>
</evidence>
<evidence type="ECO:0000256" key="6">
    <source>
        <dbReference type="SAM" id="MobiDB-lite"/>
    </source>
</evidence>
<accession>A0AAW2V244</accession>
<feature type="region of interest" description="Disordered" evidence="6">
    <location>
        <begin position="286"/>
        <end position="307"/>
    </location>
</feature>
<dbReference type="InterPro" id="IPR036397">
    <property type="entry name" value="RNaseH_sf"/>
</dbReference>
<reference evidence="8" key="2">
    <citation type="journal article" date="2024" name="Plant">
        <title>Genomic evolution and insights into agronomic trait innovations of Sesamum species.</title>
        <authorList>
            <person name="Miao H."/>
            <person name="Wang L."/>
            <person name="Qu L."/>
            <person name="Liu H."/>
            <person name="Sun Y."/>
            <person name="Le M."/>
            <person name="Wang Q."/>
            <person name="Wei S."/>
            <person name="Zheng Y."/>
            <person name="Lin W."/>
            <person name="Duan Y."/>
            <person name="Cao H."/>
            <person name="Xiong S."/>
            <person name="Wang X."/>
            <person name="Wei L."/>
            <person name="Li C."/>
            <person name="Ma Q."/>
            <person name="Ju M."/>
            <person name="Zhao R."/>
            <person name="Li G."/>
            <person name="Mu C."/>
            <person name="Tian Q."/>
            <person name="Mei H."/>
            <person name="Zhang T."/>
            <person name="Gao T."/>
            <person name="Zhang H."/>
        </authorList>
    </citation>
    <scope>NUCLEOTIDE SEQUENCE</scope>
    <source>
        <strain evidence="8">G02</strain>
    </source>
</reference>
<evidence type="ECO:0000256" key="5">
    <source>
        <dbReference type="ARBA" id="ARBA00023268"/>
    </source>
</evidence>
<protein>
    <submittedName>
        <fullName evidence="8">Retrovirus-related Pol polyprotein from transposon.6</fullName>
    </submittedName>
</protein>
<dbReference type="SUPFAM" id="SSF53098">
    <property type="entry name" value="Ribonuclease H-like"/>
    <property type="match status" value="1"/>
</dbReference>
<dbReference type="InterPro" id="IPR012337">
    <property type="entry name" value="RNaseH-like_sf"/>
</dbReference>
<feature type="compositionally biased region" description="Pro residues" evidence="6">
    <location>
        <begin position="293"/>
        <end position="304"/>
    </location>
</feature>
<feature type="region of interest" description="Disordered" evidence="6">
    <location>
        <begin position="1"/>
        <end position="40"/>
    </location>
</feature>
<dbReference type="InterPro" id="IPR021109">
    <property type="entry name" value="Peptidase_aspartic_dom_sf"/>
</dbReference>
<gene>
    <name evidence="8" type="ORF">Sradi_0843600</name>
</gene>
<sequence>MTRSHGEELTPYDPEIERTFHRRKNNIERGENSGETDPEEQLVIVEPTMEAIGAAERPMMEYSFPPADGTTSSIVKPAVEANNFEIKPAIIQIIRSSVQFSGLPDEDPNKHLVNFLEICDTFRFNGVSSDAIRLRIFPFSLCDTAKDWLQSLPAGSITTWAALTQKFLAKYFPPAKTAKMLNEITSFVQLDRESLYEAWERFKSMLRKCPHHELPVATALSAQITALTHRMDNLGAAILNGAPVGPCGACGQIGHSKPRLPGPTSIHTPTRTIRGGAATQIFHGVTTKQGPARPLPPRQPPPQEPKSNLEEFSKFITATDTRFQNQDASIRNIEMQLGQLVSMVSGRREGQLPSDTEKNPKEQVNAVTLKNDAKLCQVSEGSDLQQEEMGEWRDGASINLMPYSIFAKLGMHELTPTIVTLQLADRSIKYPRGIIEDVLVKVGKFVIPVDFVVLDMEEDANTPLILGRPFLATGKALIDVQKGQLTLRINDEEVIFNVFKAIKHPRVADHEAFSIDCIEMLQRDCVNLSNDLDPITDCIVNSDRFESQGRTEESRHAICHLDAGRGEISSRPRRYLPLGGPPTSELKPSIEKPPILELKPLPSHLKYIFLGEDETLPVIISSDLTGLQEEKLKRVLRENIKAIGWSIADIRGISPVTCTHKILMEEGHKPKAQPQRRLNPNMQEVVKKEILKWLAAGIIYPISDSMWVAIAPEDQEKTTFTCPYGTFAFRRMPFGLCNAPATFQRCMISVFGDFIDHFMEVFMDDFSVGIEVDKAKVDLIAKLPPPQSVKEVRGFLGHAGFYRRFIKDFSKIARPLTNLLSKDAQFHFDDACLHAFRDLKEKLTTAPIVSAPAWDLPFEIMCDASNDTLGAVLGQRVEKRFHTIYYASRTMNDAQPLRYLMSKSDAKPRLLRWILLLQEFDLEIKDRRGCENTVADHLSRLNPTYVENMHNSPLQDEFPDEQLFAITQIEEPWFADFANFLAGKVIPPHLSYQQKKKFFSDIKYYLWDEPYLYKRCGDGMVRRCVPEEEMQSILGFCHDREVGGHHGGAKTAAKVLQCGFYWPSLFKDAHKYVSSCDQCQRTGNISHRNEMPLSNVLVCEIFDVWGIDFMGPFPKSYNNAYILVAVDYVSKWVEAIGTPTNDGRVVLKFIKKFIFTRYGTPRAIISDGGKHFCNKQFEALLKKFGVTHRIATPYHPQTSGQVEVSNREIKQILEKTVGTSRKDWALKLDDALWAYRTAFKTPIGQQRKLQLNELDEIRHHAYENARIFKERTKAWHDARIRPKDFSEGDKVLLFNSRLKLFPGKFRSKWSGPYTVTTVFPHGAVELLGEQGPFKVNGHRLKHYVEGAPPPPLEPPVHLSPV</sequence>
<dbReference type="Pfam" id="PF00665">
    <property type="entry name" value="rve"/>
    <property type="match status" value="1"/>
</dbReference>
<dbReference type="InterPro" id="IPR000477">
    <property type="entry name" value="RT_dom"/>
</dbReference>
<proteinExistence type="predicted"/>
<keyword evidence="3" id="KW-0540">Nuclease</keyword>
<organism evidence="8">
    <name type="scientific">Sesamum radiatum</name>
    <name type="common">Black benniseed</name>
    <dbReference type="NCBI Taxonomy" id="300843"/>
    <lineage>
        <taxon>Eukaryota</taxon>
        <taxon>Viridiplantae</taxon>
        <taxon>Streptophyta</taxon>
        <taxon>Embryophyta</taxon>
        <taxon>Tracheophyta</taxon>
        <taxon>Spermatophyta</taxon>
        <taxon>Magnoliopsida</taxon>
        <taxon>eudicotyledons</taxon>
        <taxon>Gunneridae</taxon>
        <taxon>Pentapetalae</taxon>
        <taxon>asterids</taxon>
        <taxon>lamiids</taxon>
        <taxon>Lamiales</taxon>
        <taxon>Pedaliaceae</taxon>
        <taxon>Sesamum</taxon>
    </lineage>
</organism>
<dbReference type="GO" id="GO:0003676">
    <property type="term" value="F:nucleic acid binding"/>
    <property type="evidence" value="ECO:0007669"/>
    <property type="project" value="InterPro"/>
</dbReference>
<dbReference type="EMBL" id="JACGWJ010000004">
    <property type="protein sequence ID" value="KAL0423088.1"/>
    <property type="molecule type" value="Genomic_DNA"/>
</dbReference>
<dbReference type="CDD" id="cd00303">
    <property type="entry name" value="retropepsin_like"/>
    <property type="match status" value="1"/>
</dbReference>
<dbReference type="GO" id="GO:0004519">
    <property type="term" value="F:endonuclease activity"/>
    <property type="evidence" value="ECO:0007669"/>
    <property type="project" value="UniProtKB-KW"/>
</dbReference>
<dbReference type="InterPro" id="IPR050951">
    <property type="entry name" value="Retrovirus_Pol_polyprotein"/>
</dbReference>
<keyword evidence="4" id="KW-0255">Endonuclease</keyword>
<feature type="region of interest" description="Disordered" evidence="6">
    <location>
        <begin position="570"/>
        <end position="590"/>
    </location>
</feature>
<dbReference type="CDD" id="cd01647">
    <property type="entry name" value="RT_LTR"/>
    <property type="match status" value="1"/>
</dbReference>
<dbReference type="GO" id="GO:0016779">
    <property type="term" value="F:nucleotidyltransferase activity"/>
    <property type="evidence" value="ECO:0007669"/>
    <property type="project" value="UniProtKB-KW"/>
</dbReference>
<dbReference type="PROSITE" id="PS50994">
    <property type="entry name" value="INTEGRASE"/>
    <property type="match status" value="1"/>
</dbReference>
<comment type="caution">
    <text evidence="8">The sequence shown here is derived from an EMBL/GenBank/DDBJ whole genome shotgun (WGS) entry which is preliminary data.</text>
</comment>
<dbReference type="Gene3D" id="1.10.340.70">
    <property type="match status" value="1"/>
</dbReference>
<keyword evidence="5" id="KW-0511">Multifunctional enzyme</keyword>
<evidence type="ECO:0000256" key="2">
    <source>
        <dbReference type="ARBA" id="ARBA00022695"/>
    </source>
</evidence>
<dbReference type="InterPro" id="IPR043128">
    <property type="entry name" value="Rev_trsase/Diguanyl_cyclase"/>
</dbReference>
<dbReference type="InterPro" id="IPR001584">
    <property type="entry name" value="Integrase_cat-core"/>
</dbReference>
<keyword evidence="4" id="KW-0378">Hydrolase</keyword>
<dbReference type="InterPro" id="IPR005162">
    <property type="entry name" value="Retrotrans_gag_dom"/>
</dbReference>
<dbReference type="Pfam" id="PF17919">
    <property type="entry name" value="RT_RNaseH_2"/>
    <property type="match status" value="1"/>
</dbReference>
<dbReference type="Gene3D" id="3.30.70.270">
    <property type="match status" value="2"/>
</dbReference>
<dbReference type="Gene3D" id="2.40.70.10">
    <property type="entry name" value="Acid Proteases"/>
    <property type="match status" value="1"/>
</dbReference>
<name>A0AAW2V244_SESRA</name>
<feature type="domain" description="Integrase catalytic" evidence="7">
    <location>
        <begin position="1088"/>
        <end position="1256"/>
    </location>
</feature>
<dbReference type="InterPro" id="IPR043502">
    <property type="entry name" value="DNA/RNA_pol_sf"/>
</dbReference>
<dbReference type="SUPFAM" id="SSF56672">
    <property type="entry name" value="DNA/RNA polymerases"/>
    <property type="match status" value="1"/>
</dbReference>
<dbReference type="FunFam" id="3.30.70.270:FF:000020">
    <property type="entry name" value="Transposon Tf2-6 polyprotein-like Protein"/>
    <property type="match status" value="1"/>
</dbReference>
<dbReference type="Gene3D" id="3.30.420.10">
    <property type="entry name" value="Ribonuclease H-like superfamily/Ribonuclease H"/>
    <property type="match status" value="1"/>
</dbReference>
<evidence type="ECO:0000256" key="4">
    <source>
        <dbReference type="ARBA" id="ARBA00022759"/>
    </source>
</evidence>
<dbReference type="PANTHER" id="PTHR37984">
    <property type="entry name" value="PROTEIN CBG26694"/>
    <property type="match status" value="1"/>
</dbReference>
<dbReference type="PANTHER" id="PTHR37984:SF5">
    <property type="entry name" value="PROTEIN NYNRIN-LIKE"/>
    <property type="match status" value="1"/>
</dbReference>
<dbReference type="CDD" id="cd09274">
    <property type="entry name" value="RNase_HI_RT_Ty3"/>
    <property type="match status" value="1"/>
</dbReference>
<dbReference type="GO" id="GO:0015074">
    <property type="term" value="P:DNA integration"/>
    <property type="evidence" value="ECO:0007669"/>
    <property type="project" value="InterPro"/>
</dbReference>
<keyword evidence="1" id="KW-0808">Transferase</keyword>
<evidence type="ECO:0000259" key="7">
    <source>
        <dbReference type="PROSITE" id="PS50994"/>
    </source>
</evidence>
<dbReference type="Gene3D" id="3.10.10.10">
    <property type="entry name" value="HIV Type 1 Reverse Transcriptase, subunit A, domain 1"/>
    <property type="match status" value="2"/>
</dbReference>